<dbReference type="GO" id="GO:0005886">
    <property type="term" value="C:plasma membrane"/>
    <property type="evidence" value="ECO:0007669"/>
    <property type="project" value="UniProtKB-SubCell"/>
</dbReference>
<sequence>MGKEQVYQRFDIHQRIQHMGMFISFFVLTITGLPIKFEQSRLSQGVVSLFGGFDNLFYVHLLGGVLMIFASVYHLIYLVVVPLGGKKKSWAIVPTFKDFKDLIQNLGYFFGFKKEPARFDRYSYKEKFDYWAVFWGMVIMAGSGLMMWYPQFFTLFLPRWVIDSSRYAHTDEAILAISAIFIWHFYNVHFNNRYFPMSKAWYVGTLTREEMEEDHPIELERIEREPNVLSKDKTKE</sequence>
<evidence type="ECO:0000256" key="5">
    <source>
        <dbReference type="ARBA" id="ARBA00023136"/>
    </source>
</evidence>
<protein>
    <submittedName>
        <fullName evidence="8 9">Cytochrome B</fullName>
    </submittedName>
</protein>
<proteinExistence type="predicted"/>
<dbReference type="AlphaFoldDB" id="A0A098B3B6"/>
<dbReference type="PANTHER" id="PTHR30485">
    <property type="entry name" value="NI/FE-HYDROGENASE 1 B-TYPE CYTOCHROME SUBUNIT"/>
    <property type="match status" value="1"/>
</dbReference>
<reference evidence="8" key="1">
    <citation type="submission" date="2014-07" db="EMBL/GenBank/DDBJ databases">
        <authorList>
            <person name="Hornung V.Bastian."/>
        </authorList>
    </citation>
    <scope>NUCLEOTIDE SEQUENCE</scope>
    <source>
        <strain evidence="8">PCE-S</strain>
    </source>
</reference>
<dbReference type="InterPro" id="IPR051542">
    <property type="entry name" value="Hydrogenase_cytochrome"/>
</dbReference>
<evidence type="ECO:0000313" key="10">
    <source>
        <dbReference type="Proteomes" id="UP000054623"/>
    </source>
</evidence>
<keyword evidence="5 6" id="KW-0472">Membrane</keyword>
<evidence type="ECO:0000256" key="4">
    <source>
        <dbReference type="ARBA" id="ARBA00022989"/>
    </source>
</evidence>
<dbReference type="EMBL" id="LK996017">
    <property type="protein sequence ID" value="CDX02862.1"/>
    <property type="molecule type" value="Genomic_DNA"/>
</dbReference>
<keyword evidence="3 6" id="KW-0812">Transmembrane</keyword>
<evidence type="ECO:0000259" key="7">
    <source>
        <dbReference type="Pfam" id="PF01292"/>
    </source>
</evidence>
<evidence type="ECO:0000256" key="6">
    <source>
        <dbReference type="SAM" id="Phobius"/>
    </source>
</evidence>
<feature type="transmembrane region" description="Helical" evidence="6">
    <location>
        <begin position="173"/>
        <end position="190"/>
    </location>
</feature>
<reference evidence="9 10" key="2">
    <citation type="submission" date="2015-12" db="EMBL/GenBank/DDBJ databases">
        <title>Draft Genome Sequence of Desulfitobacterium hafniense Strain DH, a Sulfate-reducing Bacterium Isolated from Paddy Soils.</title>
        <authorList>
            <person name="Bao P."/>
            <person name="Zhang X."/>
            <person name="Li G."/>
        </authorList>
    </citation>
    <scope>NUCLEOTIDE SEQUENCE [LARGE SCALE GENOMIC DNA]</scope>
    <source>
        <strain evidence="9 10">DH</strain>
    </source>
</reference>
<comment type="subcellular location">
    <subcellularLocation>
        <location evidence="1">Cell membrane</location>
        <topology evidence="1">Multi-pass membrane protein</topology>
    </subcellularLocation>
</comment>
<evidence type="ECO:0000256" key="3">
    <source>
        <dbReference type="ARBA" id="ARBA00022692"/>
    </source>
</evidence>
<dbReference type="InterPro" id="IPR011577">
    <property type="entry name" value="Cyt_b561_bac/Ni-Hgenase"/>
</dbReference>
<dbReference type="EMBL" id="LOCK01000050">
    <property type="protein sequence ID" value="KTE90053.1"/>
    <property type="molecule type" value="Genomic_DNA"/>
</dbReference>
<evidence type="ECO:0000313" key="8">
    <source>
        <dbReference type="EMBL" id="CDX02862.1"/>
    </source>
</evidence>
<name>A0A098B3B6_DESHA</name>
<evidence type="ECO:0000256" key="1">
    <source>
        <dbReference type="ARBA" id="ARBA00004651"/>
    </source>
</evidence>
<dbReference type="PANTHER" id="PTHR30485:SF0">
    <property type="entry name" value="NI_FE-HYDROGENASE 1 B-TYPE CYTOCHROME SUBUNIT-RELATED"/>
    <property type="match status" value="1"/>
</dbReference>
<dbReference type="OrthoDB" id="9814800at2"/>
<feature type="transmembrane region" description="Helical" evidence="6">
    <location>
        <begin position="128"/>
        <end position="149"/>
    </location>
</feature>
<dbReference type="GO" id="GO:0022904">
    <property type="term" value="P:respiratory electron transport chain"/>
    <property type="evidence" value="ECO:0007669"/>
    <property type="project" value="InterPro"/>
</dbReference>
<accession>A0A098B3B6</accession>
<dbReference type="RefSeq" id="WP_005811924.1">
    <property type="nucleotide sequence ID" value="NZ_CABKQQ010000034.1"/>
</dbReference>
<dbReference type="Proteomes" id="UP000054623">
    <property type="component" value="Unassembled WGS sequence"/>
</dbReference>
<keyword evidence="2" id="KW-1003">Cell membrane</keyword>
<gene>
    <name evidence="9" type="ORF">AT727_08985</name>
    <name evidence="8" type="ORF">DPCES_2975</name>
</gene>
<feature type="transmembrane region" description="Helical" evidence="6">
    <location>
        <begin position="57"/>
        <end position="80"/>
    </location>
</feature>
<dbReference type="Pfam" id="PF01292">
    <property type="entry name" value="Ni_hydr_CYTB"/>
    <property type="match status" value="1"/>
</dbReference>
<feature type="domain" description="Cytochrome b561 bacterial/Ni-hydrogenase" evidence="7">
    <location>
        <begin position="9"/>
        <end position="190"/>
    </location>
</feature>
<dbReference type="GO" id="GO:0020037">
    <property type="term" value="F:heme binding"/>
    <property type="evidence" value="ECO:0007669"/>
    <property type="project" value="TreeGrafter"/>
</dbReference>
<keyword evidence="4 6" id="KW-1133">Transmembrane helix</keyword>
<evidence type="ECO:0000256" key="2">
    <source>
        <dbReference type="ARBA" id="ARBA00022475"/>
    </source>
</evidence>
<dbReference type="GO" id="GO:0009055">
    <property type="term" value="F:electron transfer activity"/>
    <property type="evidence" value="ECO:0007669"/>
    <property type="project" value="InterPro"/>
</dbReference>
<organism evidence="8">
    <name type="scientific">Desulfitobacterium hafniense</name>
    <name type="common">Desulfitobacterium frappieri</name>
    <dbReference type="NCBI Taxonomy" id="49338"/>
    <lineage>
        <taxon>Bacteria</taxon>
        <taxon>Bacillati</taxon>
        <taxon>Bacillota</taxon>
        <taxon>Clostridia</taxon>
        <taxon>Eubacteriales</taxon>
        <taxon>Desulfitobacteriaceae</taxon>
        <taxon>Desulfitobacterium</taxon>
    </lineage>
</organism>
<feature type="transmembrane region" description="Helical" evidence="6">
    <location>
        <begin position="20"/>
        <end position="37"/>
    </location>
</feature>
<dbReference type="Gene3D" id="1.20.950.20">
    <property type="entry name" value="Transmembrane di-heme cytochromes, Chain C"/>
    <property type="match status" value="1"/>
</dbReference>
<dbReference type="InterPro" id="IPR016174">
    <property type="entry name" value="Di-haem_cyt_TM"/>
</dbReference>
<dbReference type="PATRIC" id="fig|49338.4.peg.3199"/>
<evidence type="ECO:0000313" key="9">
    <source>
        <dbReference type="EMBL" id="KTE90053.1"/>
    </source>
</evidence>
<dbReference type="SUPFAM" id="SSF81342">
    <property type="entry name" value="Transmembrane di-heme cytochromes"/>
    <property type="match status" value="1"/>
</dbReference>